<name>A0A3P6SPR1_LITSI</name>
<dbReference type="EMBL" id="UYRX01000112">
    <property type="protein sequence ID" value="VDK74357.1"/>
    <property type="molecule type" value="Genomic_DNA"/>
</dbReference>
<evidence type="ECO:0000259" key="2">
    <source>
        <dbReference type="PROSITE" id="PS50003"/>
    </source>
</evidence>
<proteinExistence type="predicted"/>
<dbReference type="OrthoDB" id="5836871at2759"/>
<evidence type="ECO:0000313" key="3">
    <source>
        <dbReference type="EMBL" id="VDK74357.1"/>
    </source>
</evidence>
<accession>A0A3P6SPR1</accession>
<dbReference type="STRING" id="42156.A0A3P6SPR1"/>
<dbReference type="PROSITE" id="PS50003">
    <property type="entry name" value="PH_DOMAIN"/>
    <property type="match status" value="1"/>
</dbReference>
<feature type="region of interest" description="Disordered" evidence="1">
    <location>
        <begin position="302"/>
        <end position="334"/>
    </location>
</feature>
<sequence length="465" mass="52293">MSVVGENSSPLILMEGTLEKLKEREFPWIFSGRKFSTTWVLRYYVLRHVDISDQEAFVLEQHEDCRPFSKVHKTLDLRCVLQIDTNIFLKVGNQNWVLAIHYKPKLNGGLKVLYLAAHSETEMNMWVMKLGYACKLQKQNGANCQSVPGCLNNRYFTDSSVVESPTVPNIITNNANCVDSMTSHAYIRLKDCSSTHSLGSSSASLNSSIGSSSTLSENLPLKNSFLIPPPIPPKPLHSSRIQKGGKHVFESGKCFLDQPLTPADIHEILNIKEEEWSNETVRPSAVGSIDTEKTFLSFDSSLTHSVSNSNAPKPFPRRRNFRNIPPEVDRSSKPTGIRHAAINDSHERSNVDDWKKEVFATSSRILQTIPSHKQSLRAAPLQNKQIPIGQEALYDNESMRTMNGTLDYLDPVKEPLAQPHAFIKSLQRPKISCATEYTQIDEESTKAVLKANVRQDEMRRNGFSV</sequence>
<dbReference type="OMA" id="REFPWIF"/>
<gene>
    <name evidence="3" type="ORF">NLS_LOCUS2445</name>
</gene>
<reference evidence="3 4" key="1">
    <citation type="submission" date="2018-08" db="EMBL/GenBank/DDBJ databases">
        <authorList>
            <person name="Laetsch R D."/>
            <person name="Stevens L."/>
            <person name="Kumar S."/>
            <person name="Blaxter L. M."/>
        </authorList>
    </citation>
    <scope>NUCLEOTIDE SEQUENCE [LARGE SCALE GENOMIC DNA]</scope>
</reference>
<keyword evidence="4" id="KW-1185">Reference proteome</keyword>
<evidence type="ECO:0000313" key="4">
    <source>
        <dbReference type="Proteomes" id="UP000277928"/>
    </source>
</evidence>
<dbReference type="AlphaFoldDB" id="A0A3P6SPR1"/>
<dbReference type="InterPro" id="IPR011993">
    <property type="entry name" value="PH-like_dom_sf"/>
</dbReference>
<feature type="compositionally biased region" description="Polar residues" evidence="1">
    <location>
        <begin position="302"/>
        <end position="311"/>
    </location>
</feature>
<dbReference type="Gene3D" id="2.30.29.30">
    <property type="entry name" value="Pleckstrin-homology domain (PH domain)/Phosphotyrosine-binding domain (PTB)"/>
    <property type="match status" value="1"/>
</dbReference>
<dbReference type="InterPro" id="IPR001849">
    <property type="entry name" value="PH_domain"/>
</dbReference>
<dbReference type="SMART" id="SM00233">
    <property type="entry name" value="PH"/>
    <property type="match status" value="1"/>
</dbReference>
<dbReference type="Proteomes" id="UP000277928">
    <property type="component" value="Unassembled WGS sequence"/>
</dbReference>
<evidence type="ECO:0000256" key="1">
    <source>
        <dbReference type="SAM" id="MobiDB-lite"/>
    </source>
</evidence>
<organism evidence="3 4">
    <name type="scientific">Litomosoides sigmodontis</name>
    <name type="common">Filarial nematode worm</name>
    <dbReference type="NCBI Taxonomy" id="42156"/>
    <lineage>
        <taxon>Eukaryota</taxon>
        <taxon>Metazoa</taxon>
        <taxon>Ecdysozoa</taxon>
        <taxon>Nematoda</taxon>
        <taxon>Chromadorea</taxon>
        <taxon>Rhabditida</taxon>
        <taxon>Spirurina</taxon>
        <taxon>Spiruromorpha</taxon>
        <taxon>Filarioidea</taxon>
        <taxon>Onchocercidae</taxon>
        <taxon>Litomosoides</taxon>
    </lineage>
</organism>
<feature type="domain" description="PH" evidence="2">
    <location>
        <begin position="11"/>
        <end position="135"/>
    </location>
</feature>
<protein>
    <recommendedName>
        <fullName evidence="2">PH domain-containing protein</fullName>
    </recommendedName>
</protein>
<dbReference type="SUPFAM" id="SSF50729">
    <property type="entry name" value="PH domain-like"/>
    <property type="match status" value="1"/>
</dbReference>